<dbReference type="Gene3D" id="1.25.50.20">
    <property type="match status" value="1"/>
</dbReference>
<evidence type="ECO:0000256" key="3">
    <source>
        <dbReference type="ARBA" id="ARBA00022670"/>
    </source>
</evidence>
<dbReference type="InterPro" id="IPR034016">
    <property type="entry name" value="M1_APN-typ"/>
</dbReference>
<dbReference type="GO" id="GO:0006508">
    <property type="term" value="P:proteolysis"/>
    <property type="evidence" value="ECO:0007669"/>
    <property type="project" value="UniProtKB-KW"/>
</dbReference>
<dbReference type="InterPro" id="IPR027268">
    <property type="entry name" value="Peptidase_M4/M1_CTD_sf"/>
</dbReference>
<comment type="caution">
    <text evidence="15">The sequence shown here is derived from an EMBL/GenBank/DDBJ whole genome shotgun (WGS) entry which is preliminary data.</text>
</comment>
<dbReference type="Proteomes" id="UP000186601">
    <property type="component" value="Unassembled WGS sequence"/>
</dbReference>
<dbReference type="PANTHER" id="PTHR11533">
    <property type="entry name" value="PROTEASE M1 ZINC METALLOPROTEASE"/>
    <property type="match status" value="1"/>
</dbReference>
<dbReference type="CDD" id="cd09601">
    <property type="entry name" value="M1_APN-Q_like"/>
    <property type="match status" value="1"/>
</dbReference>
<evidence type="ECO:0000259" key="13">
    <source>
        <dbReference type="Pfam" id="PF11838"/>
    </source>
</evidence>
<dbReference type="FunFam" id="2.60.40.1730:FF:000014">
    <property type="entry name" value="Aminopeptidase 2"/>
    <property type="match status" value="1"/>
</dbReference>
<proteinExistence type="inferred from homology"/>
<keyword evidence="4 9" id="KW-0479">Metal-binding</keyword>
<keyword evidence="5 11" id="KW-0378">Hydrolase</keyword>
<accession>A0A2R6R7C4</accession>
<evidence type="ECO:0000256" key="9">
    <source>
        <dbReference type="PIRSR" id="PIRSR634016-3"/>
    </source>
</evidence>
<dbReference type="SUPFAM" id="SSF55486">
    <property type="entry name" value="Metalloproteases ('zincins'), catalytic domain"/>
    <property type="match status" value="1"/>
</dbReference>
<dbReference type="GO" id="GO:0016020">
    <property type="term" value="C:membrane"/>
    <property type="evidence" value="ECO:0007669"/>
    <property type="project" value="TreeGrafter"/>
</dbReference>
<dbReference type="EC" id="3.4.11.-" evidence="11"/>
<feature type="binding site" evidence="9">
    <location>
        <position position="325"/>
    </location>
    <ligand>
        <name>Zn(2+)</name>
        <dbReference type="ChEBI" id="CHEBI:29105"/>
        <note>catalytic</note>
    </ligand>
</feature>
<feature type="domain" description="Aminopeptidase N-like N-terminal" evidence="14">
    <location>
        <begin position="24"/>
        <end position="196"/>
    </location>
</feature>
<dbReference type="InterPro" id="IPR045357">
    <property type="entry name" value="Aminopeptidase_N-like_N"/>
</dbReference>
<evidence type="ECO:0000313" key="16">
    <source>
        <dbReference type="Proteomes" id="UP000186601"/>
    </source>
</evidence>
<dbReference type="InterPro" id="IPR001930">
    <property type="entry name" value="Peptidase_M1"/>
</dbReference>
<organism evidence="15 16">
    <name type="scientific">Hermanssonia centrifuga</name>
    <dbReference type="NCBI Taxonomy" id="98765"/>
    <lineage>
        <taxon>Eukaryota</taxon>
        <taxon>Fungi</taxon>
        <taxon>Dikarya</taxon>
        <taxon>Basidiomycota</taxon>
        <taxon>Agaricomycotina</taxon>
        <taxon>Agaricomycetes</taxon>
        <taxon>Polyporales</taxon>
        <taxon>Meruliaceae</taxon>
        <taxon>Hermanssonia</taxon>
    </lineage>
</organism>
<dbReference type="GO" id="GO:0005615">
    <property type="term" value="C:extracellular space"/>
    <property type="evidence" value="ECO:0007669"/>
    <property type="project" value="TreeGrafter"/>
</dbReference>
<dbReference type="PRINTS" id="PR00756">
    <property type="entry name" value="ALADIPTASE"/>
</dbReference>
<evidence type="ECO:0000313" key="15">
    <source>
        <dbReference type="EMBL" id="PSS22674.1"/>
    </source>
</evidence>
<dbReference type="Gene3D" id="2.60.40.1910">
    <property type="match status" value="1"/>
</dbReference>
<evidence type="ECO:0000259" key="12">
    <source>
        <dbReference type="Pfam" id="PF01433"/>
    </source>
</evidence>
<comment type="similarity">
    <text evidence="1 11">Belongs to the peptidase M1 family.</text>
</comment>
<dbReference type="GO" id="GO:0043171">
    <property type="term" value="P:peptide catabolic process"/>
    <property type="evidence" value="ECO:0007669"/>
    <property type="project" value="TreeGrafter"/>
</dbReference>
<gene>
    <name evidence="15" type="ORF">PHLCEN_2v3040</name>
</gene>
<dbReference type="Pfam" id="PF17900">
    <property type="entry name" value="Peptidase_M1_N"/>
    <property type="match status" value="1"/>
</dbReference>
<keyword evidence="6 9" id="KW-0862">Zinc</keyword>
<dbReference type="EMBL" id="MLYV02000271">
    <property type="protein sequence ID" value="PSS22674.1"/>
    <property type="molecule type" value="Genomic_DNA"/>
</dbReference>
<dbReference type="InterPro" id="IPR042097">
    <property type="entry name" value="Aminopeptidase_N-like_N_sf"/>
</dbReference>
<dbReference type="OrthoDB" id="10031169at2759"/>
<dbReference type="Pfam" id="PF11838">
    <property type="entry name" value="ERAP1_C"/>
    <property type="match status" value="1"/>
</dbReference>
<feature type="binding site" evidence="9">
    <location>
        <position position="306"/>
    </location>
    <ligand>
        <name>Zn(2+)</name>
        <dbReference type="ChEBI" id="CHEBI:29105"/>
        <note>catalytic</note>
    </ligand>
</feature>
<dbReference type="GO" id="GO:0008270">
    <property type="term" value="F:zinc ion binding"/>
    <property type="evidence" value="ECO:0007669"/>
    <property type="project" value="UniProtKB-UniRule"/>
</dbReference>
<dbReference type="PANTHER" id="PTHR11533:SF174">
    <property type="entry name" value="PUROMYCIN-SENSITIVE AMINOPEPTIDASE-RELATED"/>
    <property type="match status" value="1"/>
</dbReference>
<evidence type="ECO:0000256" key="2">
    <source>
        <dbReference type="ARBA" id="ARBA00022438"/>
    </source>
</evidence>
<evidence type="ECO:0000256" key="7">
    <source>
        <dbReference type="ARBA" id="ARBA00023049"/>
    </source>
</evidence>
<dbReference type="InterPro" id="IPR050344">
    <property type="entry name" value="Peptidase_M1_aminopeptidases"/>
</dbReference>
<feature type="site" description="Transition state stabilizer" evidence="10">
    <location>
        <position position="383"/>
    </location>
</feature>
<protein>
    <recommendedName>
        <fullName evidence="11">Aminopeptidase</fullName>
        <ecNumber evidence="11">3.4.11.-</ecNumber>
    </recommendedName>
</protein>
<dbReference type="Gene3D" id="1.10.390.10">
    <property type="entry name" value="Neutral Protease Domain 2"/>
    <property type="match status" value="1"/>
</dbReference>
<evidence type="ECO:0000256" key="1">
    <source>
        <dbReference type="ARBA" id="ARBA00010136"/>
    </source>
</evidence>
<dbReference type="STRING" id="98765.A0A2R6R7C4"/>
<evidence type="ECO:0000256" key="11">
    <source>
        <dbReference type="RuleBase" id="RU364040"/>
    </source>
</evidence>
<evidence type="ECO:0000256" key="8">
    <source>
        <dbReference type="PIRSR" id="PIRSR634016-1"/>
    </source>
</evidence>
<dbReference type="GO" id="GO:0042277">
    <property type="term" value="F:peptide binding"/>
    <property type="evidence" value="ECO:0007669"/>
    <property type="project" value="TreeGrafter"/>
</dbReference>
<dbReference type="InterPro" id="IPR014782">
    <property type="entry name" value="Peptidase_M1_dom"/>
</dbReference>
<feature type="domain" description="Peptidase M1 membrane alanine aminopeptidase" evidence="12">
    <location>
        <begin position="265"/>
        <end position="442"/>
    </location>
</feature>
<reference evidence="15 16" key="1">
    <citation type="submission" date="2018-02" db="EMBL/GenBank/DDBJ databases">
        <title>Genome sequence of the basidiomycete white-rot fungus Phlebia centrifuga.</title>
        <authorList>
            <person name="Granchi Z."/>
            <person name="Peng M."/>
            <person name="de Vries R.P."/>
            <person name="Hilden K."/>
            <person name="Makela M.R."/>
            <person name="Grigoriev I."/>
            <person name="Riley R."/>
        </authorList>
    </citation>
    <scope>NUCLEOTIDE SEQUENCE [LARGE SCALE GENOMIC DNA]</scope>
    <source>
        <strain evidence="15 16">FBCC195</strain>
    </source>
</reference>
<keyword evidence="7 11" id="KW-0482">Metalloprotease</keyword>
<feature type="domain" description="ERAP1-like C-terminal" evidence="13">
    <location>
        <begin position="520"/>
        <end position="837"/>
    </location>
</feature>
<dbReference type="Pfam" id="PF01433">
    <property type="entry name" value="Peptidase_M1"/>
    <property type="match status" value="1"/>
</dbReference>
<keyword evidence="2 11" id="KW-0031">Aminopeptidase</keyword>
<evidence type="ECO:0000256" key="6">
    <source>
        <dbReference type="ARBA" id="ARBA00022833"/>
    </source>
</evidence>
<dbReference type="GO" id="GO:0005737">
    <property type="term" value="C:cytoplasm"/>
    <property type="evidence" value="ECO:0007669"/>
    <property type="project" value="TreeGrafter"/>
</dbReference>
<evidence type="ECO:0000256" key="5">
    <source>
        <dbReference type="ARBA" id="ARBA00022801"/>
    </source>
</evidence>
<dbReference type="AlphaFoldDB" id="A0A2R6R7C4"/>
<feature type="binding site" evidence="9">
    <location>
        <position position="302"/>
    </location>
    <ligand>
        <name>Zn(2+)</name>
        <dbReference type="ChEBI" id="CHEBI:29105"/>
        <note>catalytic</note>
    </ligand>
</feature>
<keyword evidence="16" id="KW-1185">Reference proteome</keyword>
<feature type="active site" description="Proton acceptor" evidence="8">
    <location>
        <position position="303"/>
    </location>
</feature>
<comment type="cofactor">
    <cofactor evidence="9 11">
        <name>Zn(2+)</name>
        <dbReference type="ChEBI" id="CHEBI:29105"/>
    </cofactor>
    <text evidence="9 11">Binds 1 zinc ion per subunit.</text>
</comment>
<dbReference type="InterPro" id="IPR024571">
    <property type="entry name" value="ERAP1-like_C_dom"/>
</dbReference>
<evidence type="ECO:0000256" key="4">
    <source>
        <dbReference type="ARBA" id="ARBA00022723"/>
    </source>
</evidence>
<keyword evidence="3 11" id="KW-0645">Protease</keyword>
<sequence>MSGGPTPIEVTKPLDEYRLPTNVKPTHYDVTIRTDLEKLKFDGFVVAHIDVLKETSNIVFNTAKLTLGEAKVSSSALKQTTVVASASFSIDEENERATVQLPTALPAGSKLELKIDFEGELTGAMMGYYKSAWEHEGKTKYYSLTQFEPTAARRVFPCWDEPLLKATFGITMISRADTVNLSNMPAVSEEVYTPDLKESKDVVLWLSSKFSELTTGETDKWKITQFENTPPMSTYIVAFANGPFTFLEDSYKSPLSGKVRPLRIYSAMENWGLITGRTSAFLLDPEKADLMGKKQVAITQSHEVAHMWFGNITTMEWWDNLYLNEDGRSHYPWVFPEWKVQSSFISDHLNSALGLDAKLSSHPIEVDCPDANMINQIFDALSYHKAASVLRMLSNYVGEEKFLKGVSIYLKKHLFANSITKDLWEGIQEASGIDVPKVMDNWVKKMGYPVVKVTETKEGIHLRQDRFLETGPADPKDNETIWTIPLSLLTVDENGKANINRTIVLDQREMTISLDTSKPFKINAGTVGVYRVLYTPERLVAIAKEAIAENSPFSLEDRIGLVYDALALARAGYLDVSSALALYQTLRHEKEYLVWKSIAESLSTFASTWYENQGIVDKLNEFRRELFTPMVGRLGYEYPQGESVDTQQLRTTAIDQAANAGDPAVVQELSRRFKRALDTGDDSHIPPDLIRIANSTAVKYGGKAEYAAVKAMLAKPKNPSVGISAMSAMGAVQDMTLAEETWDYIMTKSRDQDLYYFFFGLHKNPETRHFLVNKFRANYDALYKRLADNFGIQYLISFSHAGLASDIDWEESQQFFKDKDTSKYKMSLQQSLDGIKARAAWVKVRVT</sequence>
<evidence type="ECO:0000256" key="10">
    <source>
        <dbReference type="PIRSR" id="PIRSR634016-4"/>
    </source>
</evidence>
<dbReference type="Gene3D" id="2.60.40.1730">
    <property type="entry name" value="tricorn interacting facor f3 domain"/>
    <property type="match status" value="1"/>
</dbReference>
<name>A0A2R6R7C4_9APHY</name>
<dbReference type="SUPFAM" id="SSF63737">
    <property type="entry name" value="Leukotriene A4 hydrolase N-terminal domain"/>
    <property type="match status" value="1"/>
</dbReference>
<evidence type="ECO:0000259" key="14">
    <source>
        <dbReference type="Pfam" id="PF17900"/>
    </source>
</evidence>
<dbReference type="GO" id="GO:0070006">
    <property type="term" value="F:metalloaminopeptidase activity"/>
    <property type="evidence" value="ECO:0007669"/>
    <property type="project" value="TreeGrafter"/>
</dbReference>